<evidence type="ECO:0000313" key="2">
    <source>
        <dbReference type="EMBL" id="PTB41960.1"/>
    </source>
</evidence>
<feature type="region of interest" description="Disordered" evidence="1">
    <location>
        <begin position="75"/>
        <end position="133"/>
    </location>
</feature>
<name>A0A2T3ZB10_TRIA4</name>
<keyword evidence="3" id="KW-1185">Reference proteome</keyword>
<accession>A0A2T3ZB10</accession>
<feature type="compositionally biased region" description="Low complexity" evidence="1">
    <location>
        <begin position="110"/>
        <end position="121"/>
    </location>
</feature>
<dbReference type="AlphaFoldDB" id="A0A2T3ZB10"/>
<reference evidence="2 3" key="1">
    <citation type="submission" date="2016-07" db="EMBL/GenBank/DDBJ databases">
        <title>Multiple horizontal gene transfer events from other fungi enriched the ability of initially mycotrophic Trichoderma (Ascomycota) to feed on dead plant biomass.</title>
        <authorList>
            <consortium name="DOE Joint Genome Institute"/>
            <person name="Aerts A."/>
            <person name="Atanasova L."/>
            <person name="Chenthamara K."/>
            <person name="Zhang J."/>
            <person name="Grujic M."/>
            <person name="Henrissat B."/>
            <person name="Kuo A."/>
            <person name="Salamov A."/>
            <person name="Lipzen A."/>
            <person name="Labutti K."/>
            <person name="Barry K."/>
            <person name="Miao Y."/>
            <person name="Rahimi M.J."/>
            <person name="Shen Q."/>
            <person name="Grigoriev I.V."/>
            <person name="Kubicek C.P."/>
            <person name="Druzhinina I.S."/>
        </authorList>
    </citation>
    <scope>NUCLEOTIDE SEQUENCE [LARGE SCALE GENOMIC DNA]</scope>
    <source>
        <strain evidence="2 3">CBS 433.97</strain>
    </source>
</reference>
<dbReference type="Proteomes" id="UP000240493">
    <property type="component" value="Unassembled WGS sequence"/>
</dbReference>
<evidence type="ECO:0000313" key="3">
    <source>
        <dbReference type="Proteomes" id="UP000240493"/>
    </source>
</evidence>
<sequence>MGQQQVHWVKREETVWCNRVVETKESSLRLCATEPRPKGNAAASQQPIWRVAQSRPGQGWGVNELMPIIVFPAADEKEEGERKRGIMPLSPASVTPPVQQGHGPPGHGASGSRAARSFASYRRPEWDSRGEGFGSKVLEAIEVRSWQRHPGKASRPPED</sequence>
<proteinExistence type="predicted"/>
<gene>
    <name evidence="2" type="ORF">M441DRAFT_25759</name>
</gene>
<dbReference type="EMBL" id="KZ679260">
    <property type="protein sequence ID" value="PTB41960.1"/>
    <property type="molecule type" value="Genomic_DNA"/>
</dbReference>
<protein>
    <submittedName>
        <fullName evidence="2">Uncharacterized protein</fullName>
    </submittedName>
</protein>
<organism evidence="2 3">
    <name type="scientific">Trichoderma asperellum (strain ATCC 204424 / CBS 433.97 / NBRC 101777)</name>
    <dbReference type="NCBI Taxonomy" id="1042311"/>
    <lineage>
        <taxon>Eukaryota</taxon>
        <taxon>Fungi</taxon>
        <taxon>Dikarya</taxon>
        <taxon>Ascomycota</taxon>
        <taxon>Pezizomycotina</taxon>
        <taxon>Sordariomycetes</taxon>
        <taxon>Hypocreomycetidae</taxon>
        <taxon>Hypocreales</taxon>
        <taxon>Hypocreaceae</taxon>
        <taxon>Trichoderma</taxon>
    </lineage>
</organism>
<evidence type="ECO:0000256" key="1">
    <source>
        <dbReference type="SAM" id="MobiDB-lite"/>
    </source>
</evidence>
<dbReference type="OrthoDB" id="10374755at2759"/>